<name>A0A2T0BBR2_9CLOT</name>
<dbReference type="Gene3D" id="3.30.70.100">
    <property type="match status" value="1"/>
</dbReference>
<keyword evidence="3" id="KW-1185">Reference proteome</keyword>
<dbReference type="Pfam" id="PF07876">
    <property type="entry name" value="Dabb"/>
    <property type="match status" value="1"/>
</dbReference>
<dbReference type="InterPro" id="IPR013097">
    <property type="entry name" value="Dabb"/>
</dbReference>
<reference evidence="2 3" key="1">
    <citation type="submission" date="2018-03" db="EMBL/GenBank/DDBJ databases">
        <title>Genome sequence of Clostridium vincentii DSM 10228.</title>
        <authorList>
            <person name="Poehlein A."/>
            <person name="Daniel R."/>
        </authorList>
    </citation>
    <scope>NUCLEOTIDE SEQUENCE [LARGE SCALE GENOMIC DNA]</scope>
    <source>
        <strain evidence="2 3">DSM 10228</strain>
    </source>
</reference>
<gene>
    <name evidence="2" type="ORF">CLVI_26590</name>
</gene>
<comment type="caution">
    <text evidence="2">The sequence shown here is derived from an EMBL/GenBank/DDBJ whole genome shotgun (WGS) entry which is preliminary data.</text>
</comment>
<dbReference type="PANTHER" id="PTHR37832:SF1">
    <property type="entry name" value="STRESS-RESPONSE A_B BARREL DOMAIN-CONTAINING PROTEIN"/>
    <property type="match status" value="1"/>
</dbReference>
<evidence type="ECO:0000313" key="3">
    <source>
        <dbReference type="Proteomes" id="UP000239471"/>
    </source>
</evidence>
<dbReference type="SMART" id="SM00886">
    <property type="entry name" value="Dabb"/>
    <property type="match status" value="1"/>
</dbReference>
<dbReference type="PROSITE" id="PS51502">
    <property type="entry name" value="S_R_A_B_BARREL"/>
    <property type="match status" value="1"/>
</dbReference>
<dbReference type="PANTHER" id="PTHR37832">
    <property type="entry name" value="BLL2683 PROTEIN"/>
    <property type="match status" value="1"/>
</dbReference>
<feature type="domain" description="Stress-response A/B barrel" evidence="1">
    <location>
        <begin position="2"/>
        <end position="96"/>
    </location>
</feature>
<dbReference type="Proteomes" id="UP000239471">
    <property type="component" value="Unassembled WGS sequence"/>
</dbReference>
<sequence>MIKHIVLWELKEEAKGEKLENTITLLQGKFKPLIGVVDGLVAIEVGSNYNGGKFDVALYCEFTSQEAQEAYQGHPEHLKIKEVVHSLVCDRTSIDYEI</sequence>
<dbReference type="SUPFAM" id="SSF54909">
    <property type="entry name" value="Dimeric alpha+beta barrel"/>
    <property type="match status" value="1"/>
</dbReference>
<proteinExistence type="predicted"/>
<evidence type="ECO:0000259" key="1">
    <source>
        <dbReference type="PROSITE" id="PS51502"/>
    </source>
</evidence>
<accession>A0A2T0BBR2</accession>
<dbReference type="OrthoDB" id="9808130at2"/>
<evidence type="ECO:0000313" key="2">
    <source>
        <dbReference type="EMBL" id="PRR81247.1"/>
    </source>
</evidence>
<protein>
    <submittedName>
        <fullName evidence="2">Stress responsive A/B Barrel Domain protein</fullName>
    </submittedName>
</protein>
<dbReference type="AlphaFoldDB" id="A0A2T0BBR2"/>
<dbReference type="EMBL" id="PVXQ01000033">
    <property type="protein sequence ID" value="PRR81247.1"/>
    <property type="molecule type" value="Genomic_DNA"/>
</dbReference>
<organism evidence="2 3">
    <name type="scientific">Clostridium vincentii</name>
    <dbReference type="NCBI Taxonomy" id="52704"/>
    <lineage>
        <taxon>Bacteria</taxon>
        <taxon>Bacillati</taxon>
        <taxon>Bacillota</taxon>
        <taxon>Clostridia</taxon>
        <taxon>Eubacteriales</taxon>
        <taxon>Clostridiaceae</taxon>
        <taxon>Clostridium</taxon>
    </lineage>
</organism>
<dbReference type="RefSeq" id="WP_106060578.1">
    <property type="nucleotide sequence ID" value="NZ_PVXQ01000033.1"/>
</dbReference>
<dbReference type="InterPro" id="IPR011008">
    <property type="entry name" value="Dimeric_a/b-barrel"/>
</dbReference>